<feature type="compositionally biased region" description="Basic and acidic residues" evidence="7">
    <location>
        <begin position="14"/>
        <end position="36"/>
    </location>
</feature>
<reference evidence="8 9" key="1">
    <citation type="submission" date="2018-07" db="EMBL/GenBank/DDBJ databases">
        <title>Complete genome sequencing of Ornithinimicrobium sp. AMA3305.</title>
        <authorList>
            <person name="Bae J.-W."/>
        </authorList>
    </citation>
    <scope>NUCLEOTIDE SEQUENCE [LARGE SCALE GENOMIC DNA]</scope>
    <source>
        <strain evidence="8 9">AMA3305</strain>
    </source>
</reference>
<evidence type="ECO:0000256" key="3">
    <source>
        <dbReference type="ARBA" id="ARBA00022679"/>
    </source>
</evidence>
<dbReference type="GO" id="GO:0008299">
    <property type="term" value="P:isoprenoid biosynthetic process"/>
    <property type="evidence" value="ECO:0007669"/>
    <property type="project" value="InterPro"/>
</dbReference>
<dbReference type="PANTHER" id="PTHR12001:SF85">
    <property type="entry name" value="SHORT CHAIN ISOPRENYL DIPHOSPHATE SYNTHASE"/>
    <property type="match status" value="1"/>
</dbReference>
<dbReference type="GO" id="GO:0046872">
    <property type="term" value="F:metal ion binding"/>
    <property type="evidence" value="ECO:0007669"/>
    <property type="project" value="UniProtKB-KW"/>
</dbReference>
<evidence type="ECO:0000256" key="7">
    <source>
        <dbReference type="SAM" id="MobiDB-lite"/>
    </source>
</evidence>
<comment type="similarity">
    <text evidence="2 6">Belongs to the FPP/GGPP synthase family.</text>
</comment>
<keyword evidence="5" id="KW-0460">Magnesium</keyword>
<evidence type="ECO:0000256" key="5">
    <source>
        <dbReference type="ARBA" id="ARBA00022842"/>
    </source>
</evidence>
<dbReference type="KEGG" id="orn:DV701_12470"/>
<dbReference type="CDD" id="cd00685">
    <property type="entry name" value="Trans_IPPS_HT"/>
    <property type="match status" value="1"/>
</dbReference>
<protein>
    <submittedName>
        <fullName evidence="8">Polyprenyl synthetase family protein</fullName>
    </submittedName>
</protein>
<keyword evidence="9" id="KW-1185">Reference proteome</keyword>
<dbReference type="InterPro" id="IPR000092">
    <property type="entry name" value="Polyprenyl_synt"/>
</dbReference>
<dbReference type="OrthoDB" id="9809458at2"/>
<evidence type="ECO:0000256" key="6">
    <source>
        <dbReference type="RuleBase" id="RU004466"/>
    </source>
</evidence>
<dbReference type="Gene3D" id="1.10.600.10">
    <property type="entry name" value="Farnesyl Diphosphate Synthase"/>
    <property type="match status" value="1"/>
</dbReference>
<proteinExistence type="inferred from homology"/>
<name>A0A345NP63_9MICO</name>
<feature type="compositionally biased region" description="Low complexity" evidence="7">
    <location>
        <begin position="1"/>
        <end position="10"/>
    </location>
</feature>
<dbReference type="Proteomes" id="UP000253790">
    <property type="component" value="Chromosome"/>
</dbReference>
<dbReference type="Pfam" id="PF00348">
    <property type="entry name" value="polyprenyl_synt"/>
    <property type="match status" value="1"/>
</dbReference>
<feature type="region of interest" description="Disordered" evidence="7">
    <location>
        <begin position="1"/>
        <end position="39"/>
    </location>
</feature>
<evidence type="ECO:0000256" key="1">
    <source>
        <dbReference type="ARBA" id="ARBA00001946"/>
    </source>
</evidence>
<comment type="cofactor">
    <cofactor evidence="1">
        <name>Mg(2+)</name>
        <dbReference type="ChEBI" id="CHEBI:18420"/>
    </cofactor>
</comment>
<dbReference type="AlphaFoldDB" id="A0A345NP63"/>
<keyword evidence="4" id="KW-0479">Metal-binding</keyword>
<dbReference type="InterPro" id="IPR033749">
    <property type="entry name" value="Polyprenyl_synt_CS"/>
</dbReference>
<evidence type="ECO:0000256" key="2">
    <source>
        <dbReference type="ARBA" id="ARBA00006706"/>
    </source>
</evidence>
<dbReference type="SUPFAM" id="SSF48576">
    <property type="entry name" value="Terpenoid synthases"/>
    <property type="match status" value="1"/>
</dbReference>
<dbReference type="PANTHER" id="PTHR12001">
    <property type="entry name" value="GERANYLGERANYL PYROPHOSPHATE SYNTHASE"/>
    <property type="match status" value="1"/>
</dbReference>
<sequence length="394" mass="41465">MSSGAVASGAVRGGTDEQGRDAGGDLEGRPGGRARDGAPAAATLEAVDTLLAAELTAMRRGWDAVAPAGEVDLLGGDPGDLPEWLHTLLAGQGKRLRPQMCHWGFVATGGWLGTPCHADLVRAAAALEMLHLFALLHDDVMDQSDERRGVPSAHVVAARRHREAGGHGDPVRFGENIALLLGDLAHSEADRLAHTLPAVMRDYWYELNLELIVGQRADLTGAAARRSDLAHAEAVAALKSGSYTIARPLQLGALAAGATPQQREVLARFGWHLGRAFAWRDDVLGVWGDHAVTGKPSGDDLREGKSTLIWVLGAERLRGEAAAAMERVGTAEALTSDVPLLQRALDEGGVRQEVEDRIAAEIEAAGSVLSGTTLAPGGVEGLLETARRVAWRSA</sequence>
<evidence type="ECO:0000256" key="4">
    <source>
        <dbReference type="ARBA" id="ARBA00022723"/>
    </source>
</evidence>
<accession>A0A345NP63</accession>
<organism evidence="8 9">
    <name type="scientific">Ornithinimicrobium avium</name>
    <dbReference type="NCBI Taxonomy" id="2283195"/>
    <lineage>
        <taxon>Bacteria</taxon>
        <taxon>Bacillati</taxon>
        <taxon>Actinomycetota</taxon>
        <taxon>Actinomycetes</taxon>
        <taxon>Micrococcales</taxon>
        <taxon>Ornithinimicrobiaceae</taxon>
        <taxon>Ornithinimicrobium</taxon>
    </lineage>
</organism>
<dbReference type="EMBL" id="CP031229">
    <property type="protein sequence ID" value="AXH96821.1"/>
    <property type="molecule type" value="Genomic_DNA"/>
</dbReference>
<dbReference type="InterPro" id="IPR008949">
    <property type="entry name" value="Isoprenoid_synthase_dom_sf"/>
</dbReference>
<evidence type="ECO:0000313" key="8">
    <source>
        <dbReference type="EMBL" id="AXH96821.1"/>
    </source>
</evidence>
<evidence type="ECO:0000313" key="9">
    <source>
        <dbReference type="Proteomes" id="UP000253790"/>
    </source>
</evidence>
<dbReference type="GO" id="GO:0004659">
    <property type="term" value="F:prenyltransferase activity"/>
    <property type="evidence" value="ECO:0007669"/>
    <property type="project" value="InterPro"/>
</dbReference>
<dbReference type="PROSITE" id="PS00723">
    <property type="entry name" value="POLYPRENYL_SYNTHASE_1"/>
    <property type="match status" value="1"/>
</dbReference>
<dbReference type="SFLD" id="SFLDS00005">
    <property type="entry name" value="Isoprenoid_Synthase_Type_I"/>
    <property type="match status" value="1"/>
</dbReference>
<keyword evidence="3 6" id="KW-0808">Transferase</keyword>
<gene>
    <name evidence="8" type="ORF">DV701_12470</name>
</gene>